<dbReference type="Proteomes" id="UP000434409">
    <property type="component" value="Unassembled WGS sequence"/>
</dbReference>
<keyword evidence="2" id="KW-1185">Reference proteome</keyword>
<accession>A0A6N7UY85</accession>
<organism evidence="1 2">
    <name type="scientific">Suipraeoptans intestinalis</name>
    <dbReference type="NCBI Taxonomy" id="2606628"/>
    <lineage>
        <taxon>Bacteria</taxon>
        <taxon>Bacillati</taxon>
        <taxon>Bacillota</taxon>
        <taxon>Clostridia</taxon>
        <taxon>Lachnospirales</taxon>
        <taxon>Lachnospiraceae</taxon>
        <taxon>Suipraeoptans</taxon>
    </lineage>
</organism>
<sequence length="214" mass="25096">MKKEVRYFTIGNSYGGNQDWFTNIVMRIGGCAAATACDSCIYFAKEKGLSSLYPLGEVDRLDREAYKTFSQKMKPYIRPRMSGVKRLSWYIDGMEKYIEDHQRKTDGRRLALEGFSGDRSYEEAVQMVKSQLEQELPIPYLMLQHKDKALFRDFIWHWFLITGYEESPEGIYLLAATYGKKHRLPFWKLWNTGSEEKGGMIRYSFREKEVGSLR</sequence>
<dbReference type="EMBL" id="VULY01000018">
    <property type="protein sequence ID" value="MSR93209.1"/>
    <property type="molecule type" value="Genomic_DNA"/>
</dbReference>
<dbReference type="AlphaFoldDB" id="A0A6N7UY85"/>
<name>A0A6N7UY85_9FIRM</name>
<evidence type="ECO:0000313" key="1">
    <source>
        <dbReference type="EMBL" id="MSR93209.1"/>
    </source>
</evidence>
<protein>
    <submittedName>
        <fullName evidence="1">Uncharacterized protein</fullName>
    </submittedName>
</protein>
<reference evidence="1 2" key="1">
    <citation type="submission" date="2019-08" db="EMBL/GenBank/DDBJ databases">
        <title>In-depth cultivation of the pig gut microbiome towards novel bacterial diversity and tailored functional studies.</title>
        <authorList>
            <person name="Wylensek D."/>
            <person name="Hitch T.C.A."/>
            <person name="Clavel T."/>
        </authorList>
    </citation>
    <scope>NUCLEOTIDE SEQUENCE [LARGE SCALE GENOMIC DNA]</scope>
    <source>
        <strain evidence="1 2">68-1-5</strain>
    </source>
</reference>
<evidence type="ECO:0000313" key="2">
    <source>
        <dbReference type="Proteomes" id="UP000434409"/>
    </source>
</evidence>
<gene>
    <name evidence="1" type="ORF">FYJ34_02660</name>
</gene>
<dbReference type="RefSeq" id="WP_154476047.1">
    <property type="nucleotide sequence ID" value="NZ_VULY01000018.1"/>
</dbReference>
<comment type="caution">
    <text evidence="1">The sequence shown here is derived from an EMBL/GenBank/DDBJ whole genome shotgun (WGS) entry which is preliminary data.</text>
</comment>
<proteinExistence type="predicted"/>